<dbReference type="Proteomes" id="UP000034112">
    <property type="component" value="Unassembled WGS sequence"/>
</dbReference>
<dbReference type="AlphaFoldDB" id="A0A0G0AGM9"/>
<accession>A0A0G0AGM9</accession>
<comment type="caution">
    <text evidence="2">The sequence shown here is derived from an EMBL/GenBank/DDBJ whole genome shotgun (WGS) entry which is preliminary data.</text>
</comment>
<sequence length="470" mass="53886">MEEIYEKLSAVNLWQGFENSDEESFDVVEAWLLHTTREIRISRKTVHSKELDDWLSEETEGDGNIRESLVLRLALINCDIKLRRLNLSKDVMNRLLKAFGLRLAYKYSQSCITNVAAIPPLSADLQTYSFCYMPKLAAVWAHRCFDVTNPADRPFVTQGLIFLDKSNLAYLSEAFQTPWSPSLYESSMFPAFLLSLILSTQIHQQEEKIKLKIRASEKCTAFQTTTQDYDKNMMSLFIDLATQAEGCAVKLGSLNRKSKMVEKTLNFILKHMNVPDQGSIGTPISCISTEACQLLRNHVLLLQDRLEMQVVDIEYTQKRVQLQTGMLAGLISRGDFKATLILAESQHRDSLSMKTLAIVTMLFLPGSFISALFSTSMFDWDSVDPNSNSIGVRTMPQFRLYWAITIPLTIVTFILFFFWLWMTKLRGEASRRKGDSIKQDFFDKLSKEEKAEVDIYQPGRLRKDTEFTRV</sequence>
<dbReference type="EMBL" id="JOKZ01000087">
    <property type="protein sequence ID" value="KKP04119.1"/>
    <property type="molecule type" value="Genomic_DNA"/>
</dbReference>
<evidence type="ECO:0000313" key="3">
    <source>
        <dbReference type="Proteomes" id="UP000034112"/>
    </source>
</evidence>
<proteinExistence type="predicted"/>
<keyword evidence="1" id="KW-0472">Membrane</keyword>
<dbReference type="Gene3D" id="1.20.58.340">
    <property type="entry name" value="Magnesium transport protein CorA, transmembrane region"/>
    <property type="match status" value="1"/>
</dbReference>
<gene>
    <name evidence="2" type="ORF">THAR02_03778</name>
</gene>
<reference evidence="3" key="1">
    <citation type="journal article" date="2015" name="Genome Announc.">
        <title>Draft whole-genome sequence of the biocontrol agent Trichoderma harzianum T6776.</title>
        <authorList>
            <person name="Baroncelli R."/>
            <person name="Piaggeschi G."/>
            <person name="Fiorini L."/>
            <person name="Bertolini E."/>
            <person name="Zapparata A."/>
            <person name="Pe M.E."/>
            <person name="Sarrocco S."/>
            <person name="Vannacci G."/>
        </authorList>
    </citation>
    <scope>NUCLEOTIDE SEQUENCE [LARGE SCALE GENOMIC DNA]</scope>
    <source>
        <strain evidence="3">T6776</strain>
    </source>
</reference>
<keyword evidence="1" id="KW-1133">Transmembrane helix</keyword>
<evidence type="ECO:0000313" key="2">
    <source>
        <dbReference type="EMBL" id="KKP04119.1"/>
    </source>
</evidence>
<keyword evidence="1" id="KW-0812">Transmembrane</keyword>
<evidence type="ECO:0000256" key="1">
    <source>
        <dbReference type="SAM" id="Phobius"/>
    </source>
</evidence>
<dbReference type="OrthoDB" id="3642468at2759"/>
<name>A0A0G0AGM9_TRIHA</name>
<organism evidence="2 3">
    <name type="scientific">Trichoderma harzianum</name>
    <name type="common">Hypocrea lixii</name>
    <dbReference type="NCBI Taxonomy" id="5544"/>
    <lineage>
        <taxon>Eukaryota</taxon>
        <taxon>Fungi</taxon>
        <taxon>Dikarya</taxon>
        <taxon>Ascomycota</taxon>
        <taxon>Pezizomycotina</taxon>
        <taxon>Sordariomycetes</taxon>
        <taxon>Hypocreomycetidae</taxon>
        <taxon>Hypocreales</taxon>
        <taxon>Hypocreaceae</taxon>
        <taxon>Trichoderma</taxon>
    </lineage>
</organism>
<dbReference type="OMA" id="RWGFPRT"/>
<protein>
    <submittedName>
        <fullName evidence="2">Uncharacterized protein</fullName>
    </submittedName>
</protein>
<feature type="transmembrane region" description="Helical" evidence="1">
    <location>
        <begin position="400"/>
        <end position="422"/>
    </location>
</feature>
<feature type="transmembrane region" description="Helical" evidence="1">
    <location>
        <begin position="356"/>
        <end position="380"/>
    </location>
</feature>